<dbReference type="Pfam" id="PF25758">
    <property type="entry name" value="TPR_IPO11"/>
    <property type="match status" value="1"/>
</dbReference>
<reference evidence="6" key="1">
    <citation type="submission" date="2014-09" db="EMBL/GenBank/DDBJ databases">
        <authorList>
            <person name="Magalhaes I.L.F."/>
            <person name="Oliveira U."/>
            <person name="Santos F.R."/>
            <person name="Vidigal T.H.D.A."/>
            <person name="Brescovit A.D."/>
            <person name="Santos A.J."/>
        </authorList>
    </citation>
    <scope>NUCLEOTIDE SEQUENCE</scope>
    <source>
        <tissue evidence="6">Shoot tissue taken approximately 20 cm above the soil surface</tissue>
    </source>
</reference>
<accession>A0A0A9CSS8</accession>
<keyword evidence="3" id="KW-0653">Protein transport</keyword>
<dbReference type="AlphaFoldDB" id="A0A0A9CSS8"/>
<reference evidence="6" key="2">
    <citation type="journal article" date="2015" name="Data Brief">
        <title>Shoot transcriptome of the giant reed, Arundo donax.</title>
        <authorList>
            <person name="Barrero R.A."/>
            <person name="Guerrero F.D."/>
            <person name="Moolhuijzen P."/>
            <person name="Goolsby J.A."/>
            <person name="Tidwell J."/>
            <person name="Bellgard S.E."/>
            <person name="Bellgard M.I."/>
        </authorList>
    </citation>
    <scope>NUCLEOTIDE SEQUENCE</scope>
    <source>
        <tissue evidence="6">Shoot tissue taken approximately 20 cm above the soil surface</tissue>
    </source>
</reference>
<dbReference type="InterPro" id="IPR016024">
    <property type="entry name" value="ARM-type_fold"/>
</dbReference>
<sequence length="293" mass="33294">MRDENMEDSDIEPAPKLIEVVFQNCKGNVDQWVEHYLMITIERLRRTQKPYLKCLLVQVIANALYYNPYLTLEILQKLGVAAEIFSHWFAMLQQVKKSGARANFKREHDKKVCCLGLTSLIGLPADKIPAEALDQIFKATLELLVAYKDQVAESKKRDEEATDDMDGFDADEEDEEVDSDKEMGLDDEDGDEVSSLHLQKFAAEARGFQPADEDDDSDDDFSDDEELTSPIDEVDPFIFFVEAVQGLQASDPVRFQNLMQTLDFRYQALASGIAQHAEERKVEIDKLEKASAQ</sequence>
<keyword evidence="2" id="KW-0963">Cytoplasm</keyword>
<protein>
    <recommendedName>
        <fullName evidence="5">Importin-7/11-like TPR repeats domain-containing protein</fullName>
    </recommendedName>
</protein>
<evidence type="ECO:0000256" key="4">
    <source>
        <dbReference type="SAM" id="MobiDB-lite"/>
    </source>
</evidence>
<keyword evidence="3" id="KW-0813">Transport</keyword>
<comment type="subcellular location">
    <subcellularLocation>
        <location evidence="1">Cytoplasm</location>
    </subcellularLocation>
</comment>
<dbReference type="Gene3D" id="1.25.10.10">
    <property type="entry name" value="Leucine-rich Repeat Variant"/>
    <property type="match status" value="1"/>
</dbReference>
<evidence type="ECO:0000256" key="2">
    <source>
        <dbReference type="ARBA" id="ARBA00022490"/>
    </source>
</evidence>
<feature type="compositionally biased region" description="Acidic residues" evidence="4">
    <location>
        <begin position="211"/>
        <end position="228"/>
    </location>
</feature>
<dbReference type="GO" id="GO:0006606">
    <property type="term" value="P:protein import into nucleus"/>
    <property type="evidence" value="ECO:0007669"/>
    <property type="project" value="TreeGrafter"/>
</dbReference>
<proteinExistence type="predicted"/>
<feature type="region of interest" description="Disordered" evidence="4">
    <location>
        <begin position="204"/>
        <end position="228"/>
    </location>
</feature>
<name>A0A0A9CSS8_ARUDO</name>
<dbReference type="PANTHER" id="PTHR10997">
    <property type="entry name" value="IMPORTIN-7, 8, 11"/>
    <property type="match status" value="1"/>
</dbReference>
<dbReference type="InterPro" id="IPR011989">
    <property type="entry name" value="ARM-like"/>
</dbReference>
<evidence type="ECO:0000256" key="1">
    <source>
        <dbReference type="ARBA" id="ARBA00004496"/>
    </source>
</evidence>
<feature type="region of interest" description="Disordered" evidence="4">
    <location>
        <begin position="155"/>
        <end position="190"/>
    </location>
</feature>
<evidence type="ECO:0000313" key="6">
    <source>
        <dbReference type="EMBL" id="JAD74547.1"/>
    </source>
</evidence>
<feature type="domain" description="Importin-7/11-like TPR repeats" evidence="5">
    <location>
        <begin position="6"/>
        <end position="203"/>
    </location>
</feature>
<evidence type="ECO:0000259" key="5">
    <source>
        <dbReference type="Pfam" id="PF25758"/>
    </source>
</evidence>
<dbReference type="GO" id="GO:0005829">
    <property type="term" value="C:cytosol"/>
    <property type="evidence" value="ECO:0007669"/>
    <property type="project" value="TreeGrafter"/>
</dbReference>
<dbReference type="InterPro" id="IPR058669">
    <property type="entry name" value="TPR_IPO7/11-like"/>
</dbReference>
<dbReference type="EMBL" id="GBRH01223348">
    <property type="protein sequence ID" value="JAD74547.1"/>
    <property type="molecule type" value="Transcribed_RNA"/>
</dbReference>
<dbReference type="GO" id="GO:0005635">
    <property type="term" value="C:nuclear envelope"/>
    <property type="evidence" value="ECO:0007669"/>
    <property type="project" value="TreeGrafter"/>
</dbReference>
<organism evidence="6">
    <name type="scientific">Arundo donax</name>
    <name type="common">Giant reed</name>
    <name type="synonym">Donax arundinaceus</name>
    <dbReference type="NCBI Taxonomy" id="35708"/>
    <lineage>
        <taxon>Eukaryota</taxon>
        <taxon>Viridiplantae</taxon>
        <taxon>Streptophyta</taxon>
        <taxon>Embryophyta</taxon>
        <taxon>Tracheophyta</taxon>
        <taxon>Spermatophyta</taxon>
        <taxon>Magnoliopsida</taxon>
        <taxon>Liliopsida</taxon>
        <taxon>Poales</taxon>
        <taxon>Poaceae</taxon>
        <taxon>PACMAD clade</taxon>
        <taxon>Arundinoideae</taxon>
        <taxon>Arundineae</taxon>
        <taxon>Arundo</taxon>
    </lineage>
</organism>
<evidence type="ECO:0000256" key="3">
    <source>
        <dbReference type="ARBA" id="ARBA00022927"/>
    </source>
</evidence>
<dbReference type="PANTHER" id="PTHR10997:SF18">
    <property type="entry name" value="D-IMPORTIN 7_RANBP7"/>
    <property type="match status" value="1"/>
</dbReference>
<dbReference type="SUPFAM" id="SSF48371">
    <property type="entry name" value="ARM repeat"/>
    <property type="match status" value="1"/>
</dbReference>
<feature type="compositionally biased region" description="Acidic residues" evidence="4">
    <location>
        <begin position="160"/>
        <end position="190"/>
    </location>
</feature>